<dbReference type="AlphaFoldDB" id="A0A9W3SNM9"/>
<accession>A0A9W3SNM9</accession>
<evidence type="ECO:0000313" key="2">
    <source>
        <dbReference type="EMBL" id="AOG27190.1"/>
    </source>
</evidence>
<name>A0A9W3SNM9_LACJH</name>
<feature type="region of interest" description="Disordered" evidence="1">
    <location>
        <begin position="184"/>
        <end position="206"/>
    </location>
</feature>
<evidence type="ECO:0000256" key="1">
    <source>
        <dbReference type="SAM" id="MobiDB-lite"/>
    </source>
</evidence>
<sequence>MGNLDHLKLLRTDMEAKGWTISSFIFVYKNIKYVVLVKLFVGPIKKVNPYALVQLEFMKYNNIQDNYVVEAHSNGLLDDIKSIRKYFGIAYKLNMGQLMKQFAQTLNSAVPTQVPNTNSYDKTQLACLNSSLSRSDSEDPTKIYCYGTIMNPVGKQRSPFNSDKTKLNRLALFEELGVDPRRSFCYSNDPQKEKSDAEIIASINKP</sequence>
<protein>
    <submittedName>
        <fullName evidence="2">Uncharacterized protein</fullName>
    </submittedName>
</protein>
<organism evidence="2 3">
    <name type="scientific">Lactobacillus johnsonii</name>
    <dbReference type="NCBI Taxonomy" id="33959"/>
    <lineage>
        <taxon>Bacteria</taxon>
        <taxon>Bacillati</taxon>
        <taxon>Bacillota</taxon>
        <taxon>Bacilli</taxon>
        <taxon>Lactobacillales</taxon>
        <taxon>Lactobacillaceae</taxon>
        <taxon>Lactobacillus</taxon>
    </lineage>
</organism>
<proteinExistence type="predicted"/>
<dbReference type="Proteomes" id="UP000094691">
    <property type="component" value="Plasmid LJBSp1"/>
</dbReference>
<evidence type="ECO:0000313" key="3">
    <source>
        <dbReference type="Proteomes" id="UP000094691"/>
    </source>
</evidence>
<dbReference type="EMBL" id="CP016630">
    <property type="protein sequence ID" value="AOG27190.1"/>
    <property type="molecule type" value="Genomic_DNA"/>
</dbReference>
<reference evidence="2 3" key="1">
    <citation type="submission" date="2016-07" db="EMBL/GenBank/DDBJ databases">
        <title>Genome sequencing project for further understanding the molecular mechanisms of preventing non-alcoholic fatty liver disease.</title>
        <authorList>
            <person name="Wang H."/>
        </authorList>
    </citation>
    <scope>NUCLEOTIDE SEQUENCE [LARGE SCALE GENOMIC DNA]</scope>
    <source>
        <strain evidence="2 3">BS15</strain>
        <plasmid evidence="3">unnamed1</plasmid>
    </source>
</reference>
<gene>
    <name evidence="2" type="ORF">BBP16_10165</name>
</gene>
<dbReference type="InterPro" id="IPR046100">
    <property type="entry name" value="DUF6037"/>
</dbReference>
<geneLocation type="plasmid" evidence="3">
    <name>unnamed1</name>
</geneLocation>
<keyword evidence="2" id="KW-0614">Plasmid</keyword>
<dbReference type="Pfam" id="PF19503">
    <property type="entry name" value="DUF6037"/>
    <property type="match status" value="1"/>
</dbReference>